<evidence type="ECO:0000313" key="3">
    <source>
        <dbReference type="Proteomes" id="UP001597120"/>
    </source>
</evidence>
<comment type="caution">
    <text evidence="2">The sequence shown here is derived from an EMBL/GenBank/DDBJ whole genome shotgun (WGS) entry which is preliminary data.</text>
</comment>
<organism evidence="2 3">
    <name type="scientific">Paenibacillus residui</name>
    <dbReference type="NCBI Taxonomy" id="629724"/>
    <lineage>
        <taxon>Bacteria</taxon>
        <taxon>Bacillati</taxon>
        <taxon>Bacillota</taxon>
        <taxon>Bacilli</taxon>
        <taxon>Bacillales</taxon>
        <taxon>Paenibacillaceae</taxon>
        <taxon>Paenibacillus</taxon>
    </lineage>
</organism>
<name>A0ABW3DB56_9BACL</name>
<dbReference type="EMBL" id="JBHTIU010000047">
    <property type="protein sequence ID" value="MFD0870445.1"/>
    <property type="molecule type" value="Genomic_DNA"/>
</dbReference>
<feature type="domain" description="GIY-YIG" evidence="1">
    <location>
        <begin position="18"/>
        <end position="112"/>
    </location>
</feature>
<keyword evidence="3" id="KW-1185">Reference proteome</keyword>
<evidence type="ECO:0000259" key="1">
    <source>
        <dbReference type="PROSITE" id="PS50164"/>
    </source>
</evidence>
<dbReference type="Proteomes" id="UP001597120">
    <property type="component" value="Unassembled WGS sequence"/>
</dbReference>
<dbReference type="InterPro" id="IPR000305">
    <property type="entry name" value="GIY-YIG_endonuc"/>
</dbReference>
<accession>A0ABW3DB56</accession>
<proteinExistence type="predicted"/>
<dbReference type="RefSeq" id="WP_144942030.1">
    <property type="nucleotide sequence ID" value="NZ_JBHTIU010000047.1"/>
</dbReference>
<reference evidence="3" key="1">
    <citation type="journal article" date="2019" name="Int. J. Syst. Evol. Microbiol.">
        <title>The Global Catalogue of Microorganisms (GCM) 10K type strain sequencing project: providing services to taxonomists for standard genome sequencing and annotation.</title>
        <authorList>
            <consortium name="The Broad Institute Genomics Platform"/>
            <consortium name="The Broad Institute Genome Sequencing Center for Infectious Disease"/>
            <person name="Wu L."/>
            <person name="Ma J."/>
        </authorList>
    </citation>
    <scope>NUCLEOTIDE SEQUENCE [LARGE SCALE GENOMIC DNA]</scope>
    <source>
        <strain evidence="3">CCUG 57263</strain>
    </source>
</reference>
<dbReference type="Gene3D" id="3.40.1440.10">
    <property type="entry name" value="GIY-YIG endonuclease"/>
    <property type="match status" value="1"/>
</dbReference>
<dbReference type="InterPro" id="IPR035901">
    <property type="entry name" value="GIY-YIG_endonuc_sf"/>
</dbReference>
<dbReference type="PROSITE" id="PS50164">
    <property type="entry name" value="GIY_YIG"/>
    <property type="match status" value="1"/>
</dbReference>
<dbReference type="CDD" id="cd10451">
    <property type="entry name" value="GIY-YIG_LuxR_like"/>
    <property type="match status" value="1"/>
</dbReference>
<dbReference type="SUPFAM" id="SSF82771">
    <property type="entry name" value="GIY-YIG endonuclease"/>
    <property type="match status" value="1"/>
</dbReference>
<evidence type="ECO:0000313" key="2">
    <source>
        <dbReference type="EMBL" id="MFD0870445.1"/>
    </source>
</evidence>
<protein>
    <submittedName>
        <fullName evidence="2">GIY-YIG nuclease family protein</fullName>
    </submittedName>
</protein>
<sequence length="118" mass="13988">MDRERKKQLAEQYKEMKIEAGVYQIKNTKNGKLFISSTPNLKSLNGKRFALNNGTDVHKELQKEWTEYGEEAFEIEVLETLKPKENVYYDTKDELAKLEEKWIDKLQPFGERGYHTEK</sequence>
<gene>
    <name evidence="2" type="ORF">ACFQ03_14920</name>
</gene>